<evidence type="ECO:0000313" key="3">
    <source>
        <dbReference type="Proteomes" id="UP000001635"/>
    </source>
</evidence>
<dbReference type="Proteomes" id="UP000001635">
    <property type="component" value="Chromosome"/>
</dbReference>
<feature type="domain" description="Amidohydrolase 3" evidence="1">
    <location>
        <begin position="101"/>
        <end position="594"/>
    </location>
</feature>
<dbReference type="KEGG" id="cmr:Cycma_3928"/>
<protein>
    <submittedName>
        <fullName evidence="2">Amidohydrolase 3</fullName>
    </submittedName>
</protein>
<dbReference type="AlphaFoldDB" id="G0J6E2"/>
<dbReference type="eggNOG" id="COG1574">
    <property type="taxonomic scope" value="Bacteria"/>
</dbReference>
<dbReference type="CDD" id="cd01300">
    <property type="entry name" value="YtcJ_like"/>
    <property type="match status" value="1"/>
</dbReference>
<dbReference type="STRING" id="880070.Cycma_3928"/>
<gene>
    <name evidence="2" type="ordered locus">Cycma_3928</name>
</gene>
<proteinExistence type="predicted"/>
<organism evidence="2 3">
    <name type="scientific">Cyclobacterium marinum (strain ATCC 25205 / DSM 745 / LMG 13164 / NCIMB 1802)</name>
    <name type="common">Flectobacillus marinus</name>
    <dbReference type="NCBI Taxonomy" id="880070"/>
    <lineage>
        <taxon>Bacteria</taxon>
        <taxon>Pseudomonadati</taxon>
        <taxon>Bacteroidota</taxon>
        <taxon>Cytophagia</taxon>
        <taxon>Cytophagales</taxon>
        <taxon>Cyclobacteriaceae</taxon>
        <taxon>Cyclobacterium</taxon>
    </lineage>
</organism>
<dbReference type="PANTHER" id="PTHR22642">
    <property type="entry name" value="IMIDAZOLONEPROPIONASE"/>
    <property type="match status" value="1"/>
</dbReference>
<dbReference type="PANTHER" id="PTHR22642:SF2">
    <property type="entry name" value="PROTEIN LONG AFTER FAR-RED 3"/>
    <property type="match status" value="1"/>
</dbReference>
<dbReference type="Pfam" id="PF07969">
    <property type="entry name" value="Amidohydro_3"/>
    <property type="match status" value="1"/>
</dbReference>
<reference evidence="3" key="1">
    <citation type="submission" date="2011-07" db="EMBL/GenBank/DDBJ databases">
        <title>The complete genome of Cyclobacterium marinum DSM 745.</title>
        <authorList>
            <person name="Lucas S."/>
            <person name="Han J."/>
            <person name="Lapidus A."/>
            <person name="Bruce D."/>
            <person name="Goodwin L."/>
            <person name="Pitluck S."/>
            <person name="Peters L."/>
            <person name="Kyrpides N."/>
            <person name="Mavromatis K."/>
            <person name="Ivanova N."/>
            <person name="Ovchinnikova G."/>
            <person name="Chertkov O."/>
            <person name="Detter J.C."/>
            <person name="Tapia R."/>
            <person name="Han C."/>
            <person name="Land M."/>
            <person name="Hauser L."/>
            <person name="Markowitz V."/>
            <person name="Cheng J.-F."/>
            <person name="Hugenholtz P."/>
            <person name="Woyke T."/>
            <person name="Wu D."/>
            <person name="Tindall B."/>
            <person name="Schuetze A."/>
            <person name="Brambilla E."/>
            <person name="Klenk H.-P."/>
            <person name="Eisen J.A."/>
        </authorList>
    </citation>
    <scope>NUCLEOTIDE SEQUENCE [LARGE SCALE GENOMIC DNA]</scope>
    <source>
        <strain evidence="3">ATCC 25205 / DSM 745 / LMG 13164 / NCIMB 1802</strain>
    </source>
</reference>
<sequence length="598" mass="66641">MEFDNQLQTCLFKDMFMKYLPIRIIAELKFNLLFFVGWTCFSLACTPSSNMDEATLVFKGGTIYTQDAENSIAGALAIKDSLILFVGLEEEVDAFIGPQTRIIDFSGKIMTPGWIEGHGHFMEMGYSQLNLDLSTAATYEEIVARVKEATANTIPGQWIIGHSWHQSKWETQPDETVNGLPLHNSLSISSPDHPVVLFHVSGHALLANAKAMEIAKIGPLNQEMNNHKKLAGGEIIRDKNGNPTGIFNENAMDLIIGHLPENSLERNIQAFNLAQKACHSKGITGFHDAGVSQETLNFYQKLHGEGQLKTRMYLMLAGNDKDLLEDWYHKGPLIDPMLTVRSIKLMADGALGTRGAWLLEEYSDQSGHFGHETMPMSEVYQTALKGIEHGFQIATHAIGDKANQEVLNQYQKAFETTGSKGNQHRFRIEHVQHLHPEDIPRFAQLGIIPSMQAIHLSSDRPWAIDRLGKKRILDGAYVWQALLATGTPLINGTDVPVEPLSPIENFYASVTRKTLKGEPESGYEPEQKMTREQALKSYTLSPAFGAFEEKIKGSIATGKLADLVILNQDIMKIKEDQILNTNVMMTIIGGEIVYQHEE</sequence>
<dbReference type="EMBL" id="CP002955">
    <property type="protein sequence ID" value="AEL27637.1"/>
    <property type="molecule type" value="Genomic_DNA"/>
</dbReference>
<dbReference type="Gene3D" id="3.10.310.70">
    <property type="match status" value="1"/>
</dbReference>
<dbReference type="GO" id="GO:0016810">
    <property type="term" value="F:hydrolase activity, acting on carbon-nitrogen (but not peptide) bonds"/>
    <property type="evidence" value="ECO:0007669"/>
    <property type="project" value="InterPro"/>
</dbReference>
<dbReference type="HOGENOM" id="CLU_009942_1_0_10"/>
<keyword evidence="2" id="KW-0378">Hydrolase</keyword>
<evidence type="ECO:0000313" key="2">
    <source>
        <dbReference type="EMBL" id="AEL27637.1"/>
    </source>
</evidence>
<dbReference type="InterPro" id="IPR033932">
    <property type="entry name" value="YtcJ-like"/>
</dbReference>
<dbReference type="InterPro" id="IPR032466">
    <property type="entry name" value="Metal_Hydrolase"/>
</dbReference>
<dbReference type="InterPro" id="IPR011059">
    <property type="entry name" value="Metal-dep_hydrolase_composite"/>
</dbReference>
<dbReference type="Gene3D" id="3.20.20.140">
    <property type="entry name" value="Metal-dependent hydrolases"/>
    <property type="match status" value="1"/>
</dbReference>
<evidence type="ECO:0000259" key="1">
    <source>
        <dbReference type="Pfam" id="PF07969"/>
    </source>
</evidence>
<dbReference type="InterPro" id="IPR013108">
    <property type="entry name" value="Amidohydro_3"/>
</dbReference>
<dbReference type="Gene3D" id="2.30.40.10">
    <property type="entry name" value="Urease, subunit C, domain 1"/>
    <property type="match status" value="1"/>
</dbReference>
<dbReference type="SUPFAM" id="SSF51338">
    <property type="entry name" value="Composite domain of metallo-dependent hydrolases"/>
    <property type="match status" value="1"/>
</dbReference>
<dbReference type="SUPFAM" id="SSF51556">
    <property type="entry name" value="Metallo-dependent hydrolases"/>
    <property type="match status" value="1"/>
</dbReference>
<name>G0J6E2_CYCMS</name>
<keyword evidence="3" id="KW-1185">Reference proteome</keyword>
<accession>G0J6E2</accession>